<evidence type="ECO:0000313" key="2">
    <source>
        <dbReference type="EMBL" id="SDC64114.1"/>
    </source>
</evidence>
<organism evidence="2 3">
    <name type="scientific">Williamwhitmania taraxaci</name>
    <dbReference type="NCBI Taxonomy" id="1640674"/>
    <lineage>
        <taxon>Bacteria</taxon>
        <taxon>Pseudomonadati</taxon>
        <taxon>Bacteroidota</taxon>
        <taxon>Bacteroidia</taxon>
        <taxon>Bacteroidales</taxon>
        <taxon>Williamwhitmaniaceae</taxon>
        <taxon>Williamwhitmania</taxon>
    </lineage>
</organism>
<dbReference type="InterPro" id="IPR051815">
    <property type="entry name" value="Molybdate_resp_trans_reg"/>
</dbReference>
<reference evidence="2 3" key="1">
    <citation type="submission" date="2016-09" db="EMBL/GenBank/DDBJ databases">
        <authorList>
            <person name="Capua I."/>
            <person name="De Benedictis P."/>
            <person name="Joannis T."/>
            <person name="Lombin L.H."/>
            <person name="Cattoli G."/>
        </authorList>
    </citation>
    <scope>NUCLEOTIDE SEQUENCE [LARGE SCALE GENOMIC DNA]</scope>
    <source>
        <strain evidence="2 3">A7P-90m</strain>
    </source>
</reference>
<dbReference type="Proteomes" id="UP000199452">
    <property type="component" value="Unassembled WGS sequence"/>
</dbReference>
<dbReference type="PANTHER" id="PTHR30432:SF1">
    <property type="entry name" value="DNA-BINDING TRANSCRIPTIONAL DUAL REGULATOR MODE"/>
    <property type="match status" value="1"/>
</dbReference>
<keyword evidence="3" id="KW-1185">Reference proteome</keyword>
<dbReference type="InterPro" id="IPR000847">
    <property type="entry name" value="LysR_HTH_N"/>
</dbReference>
<sequence length="130" mass="14756">MAGPPGSKYYNIFLDYKISLTGKDNFEVFDEERFILLQNIQDRGSLAGAAEAMAISYRKAWGLIREAEESVGFVLVEKQRGGKDGGRSELTAEGQKLLEAYLELRVEFDAAIHKITKKFFHRLNDQPLLR</sequence>
<dbReference type="InterPro" id="IPR036388">
    <property type="entry name" value="WH-like_DNA-bd_sf"/>
</dbReference>
<name>A0A1G6N9L4_9BACT</name>
<protein>
    <submittedName>
        <fullName evidence="2">Molybdate transport system regulatory protein</fullName>
    </submittedName>
</protein>
<dbReference type="GO" id="GO:0003700">
    <property type="term" value="F:DNA-binding transcription factor activity"/>
    <property type="evidence" value="ECO:0007669"/>
    <property type="project" value="InterPro"/>
</dbReference>
<evidence type="ECO:0000259" key="1">
    <source>
        <dbReference type="Pfam" id="PF00126"/>
    </source>
</evidence>
<evidence type="ECO:0000313" key="3">
    <source>
        <dbReference type="Proteomes" id="UP000199452"/>
    </source>
</evidence>
<dbReference type="EMBL" id="FMYP01000041">
    <property type="protein sequence ID" value="SDC64114.1"/>
    <property type="molecule type" value="Genomic_DNA"/>
</dbReference>
<proteinExistence type="predicted"/>
<dbReference type="AlphaFoldDB" id="A0A1G6N9L4"/>
<feature type="domain" description="HTH lysR-type" evidence="1">
    <location>
        <begin position="36"/>
        <end position="95"/>
    </location>
</feature>
<dbReference type="PANTHER" id="PTHR30432">
    <property type="entry name" value="TRANSCRIPTIONAL REGULATOR MODE"/>
    <property type="match status" value="1"/>
</dbReference>
<gene>
    <name evidence="2" type="ORF">SAMN05216323_104128</name>
</gene>
<dbReference type="InterPro" id="IPR036390">
    <property type="entry name" value="WH_DNA-bd_sf"/>
</dbReference>
<dbReference type="Pfam" id="PF00126">
    <property type="entry name" value="HTH_1"/>
    <property type="match status" value="1"/>
</dbReference>
<dbReference type="STRING" id="1640674.SAMN05216323_104128"/>
<accession>A0A1G6N9L4</accession>
<dbReference type="Gene3D" id="1.10.10.10">
    <property type="entry name" value="Winged helix-like DNA-binding domain superfamily/Winged helix DNA-binding domain"/>
    <property type="match status" value="1"/>
</dbReference>
<dbReference type="SUPFAM" id="SSF46785">
    <property type="entry name" value="Winged helix' DNA-binding domain"/>
    <property type="match status" value="1"/>
</dbReference>